<dbReference type="EMBL" id="JAGKQM010000019">
    <property type="protein sequence ID" value="KAH0859562.1"/>
    <property type="molecule type" value="Genomic_DNA"/>
</dbReference>
<dbReference type="Proteomes" id="UP000824890">
    <property type="component" value="Unassembled WGS sequence"/>
</dbReference>
<name>A0ABQ7XUE2_BRANA</name>
<gene>
    <name evidence="1" type="ORF">HID58_087823</name>
</gene>
<proteinExistence type="predicted"/>
<comment type="caution">
    <text evidence="1">The sequence shown here is derived from an EMBL/GenBank/DDBJ whole genome shotgun (WGS) entry which is preliminary data.</text>
</comment>
<accession>A0ABQ7XUE2</accession>
<organism evidence="1 2">
    <name type="scientific">Brassica napus</name>
    <name type="common">Rape</name>
    <dbReference type="NCBI Taxonomy" id="3708"/>
    <lineage>
        <taxon>Eukaryota</taxon>
        <taxon>Viridiplantae</taxon>
        <taxon>Streptophyta</taxon>
        <taxon>Embryophyta</taxon>
        <taxon>Tracheophyta</taxon>
        <taxon>Spermatophyta</taxon>
        <taxon>Magnoliopsida</taxon>
        <taxon>eudicotyledons</taxon>
        <taxon>Gunneridae</taxon>
        <taxon>Pentapetalae</taxon>
        <taxon>rosids</taxon>
        <taxon>malvids</taxon>
        <taxon>Brassicales</taxon>
        <taxon>Brassicaceae</taxon>
        <taxon>Brassiceae</taxon>
        <taxon>Brassica</taxon>
    </lineage>
</organism>
<evidence type="ECO:0008006" key="3">
    <source>
        <dbReference type="Google" id="ProtNLM"/>
    </source>
</evidence>
<reference evidence="1 2" key="1">
    <citation type="submission" date="2021-05" db="EMBL/GenBank/DDBJ databases">
        <title>Genome Assembly of Synthetic Allotetraploid Brassica napus Reveals Homoeologous Exchanges between Subgenomes.</title>
        <authorList>
            <person name="Davis J.T."/>
        </authorList>
    </citation>
    <scope>NUCLEOTIDE SEQUENCE [LARGE SCALE GENOMIC DNA]</scope>
    <source>
        <strain evidence="2">cv. Da-Ae</strain>
        <tissue evidence="1">Seedling</tissue>
    </source>
</reference>
<keyword evidence="2" id="KW-1185">Reference proteome</keyword>
<protein>
    <recommendedName>
        <fullName evidence="3">F-box associated domain-containing protein</fullName>
    </recommendedName>
</protein>
<evidence type="ECO:0000313" key="1">
    <source>
        <dbReference type="EMBL" id="KAH0859562.1"/>
    </source>
</evidence>
<evidence type="ECO:0000313" key="2">
    <source>
        <dbReference type="Proteomes" id="UP000824890"/>
    </source>
</evidence>
<sequence>MVHTTASSAGKARTEISEIDRCLKTTAIPVYEEIERLGSWLWRRDRTFIKLYNGDSLVGKKYECLSLLIYSTELPLSHNGENLVVAVDDDGLFTERITHFSVDKDIIEAVKAWMIFQVSEDLCAFWTIGLPKAGLLNRGALFTHIHFAGDQTLLSYIEPFPVVSSEHQICMARRISKDHMELVVSFFCVVRRLKFVQVELLKEQLLENNKQTHWIPDYVKNP</sequence>